<dbReference type="Proteomes" id="UP001216253">
    <property type="component" value="Unassembled WGS sequence"/>
</dbReference>
<dbReference type="InterPro" id="IPR035919">
    <property type="entry name" value="EAL_sf"/>
</dbReference>
<dbReference type="InterPro" id="IPR001633">
    <property type="entry name" value="EAL_dom"/>
</dbReference>
<protein>
    <submittedName>
        <fullName evidence="3">EAL domain-containing protein</fullName>
    </submittedName>
</protein>
<feature type="region of interest" description="Disordered" evidence="1">
    <location>
        <begin position="1"/>
        <end position="20"/>
    </location>
</feature>
<dbReference type="CDD" id="cd01948">
    <property type="entry name" value="EAL"/>
    <property type="match status" value="1"/>
</dbReference>
<feature type="domain" description="EAL" evidence="2">
    <location>
        <begin position="171"/>
        <end position="419"/>
    </location>
</feature>
<dbReference type="Gene3D" id="3.20.20.450">
    <property type="entry name" value="EAL domain"/>
    <property type="match status" value="1"/>
</dbReference>
<name>A0ABT5WJJ7_9SPHN</name>
<dbReference type="PROSITE" id="PS50883">
    <property type="entry name" value="EAL"/>
    <property type="match status" value="1"/>
</dbReference>
<keyword evidence="4" id="KW-1185">Reference proteome</keyword>
<dbReference type="EMBL" id="JARESE010000001">
    <property type="protein sequence ID" value="MDE8650210.1"/>
    <property type="molecule type" value="Genomic_DNA"/>
</dbReference>
<evidence type="ECO:0000313" key="3">
    <source>
        <dbReference type="EMBL" id="MDE8650210.1"/>
    </source>
</evidence>
<reference evidence="3 4" key="1">
    <citation type="submission" date="2023-03" db="EMBL/GenBank/DDBJ databases">
        <title>NovoSphingobium album sp. nov. isolated from polycyclic aromatic hydrocarbons- and heavy-metal polluted soil.</title>
        <authorList>
            <person name="Liu Z."/>
            <person name="Wang K."/>
        </authorList>
    </citation>
    <scope>NUCLEOTIDE SEQUENCE [LARGE SCALE GENOMIC DNA]</scope>
    <source>
        <strain evidence="3 4">H3SJ31-1</strain>
    </source>
</reference>
<evidence type="ECO:0000256" key="1">
    <source>
        <dbReference type="SAM" id="MobiDB-lite"/>
    </source>
</evidence>
<dbReference type="RefSeq" id="WP_275226292.1">
    <property type="nucleotide sequence ID" value="NZ_JARESE010000001.1"/>
</dbReference>
<dbReference type="Pfam" id="PF00563">
    <property type="entry name" value="EAL"/>
    <property type="match status" value="1"/>
</dbReference>
<accession>A0ABT5WJJ7</accession>
<dbReference type="PANTHER" id="PTHR33121">
    <property type="entry name" value="CYCLIC DI-GMP PHOSPHODIESTERASE PDEF"/>
    <property type="match status" value="1"/>
</dbReference>
<evidence type="ECO:0000313" key="4">
    <source>
        <dbReference type="Proteomes" id="UP001216253"/>
    </source>
</evidence>
<gene>
    <name evidence="3" type="ORF">PYV00_00580</name>
</gene>
<proteinExistence type="predicted"/>
<feature type="compositionally biased region" description="Basic and acidic residues" evidence="1">
    <location>
        <begin position="9"/>
        <end position="18"/>
    </location>
</feature>
<comment type="caution">
    <text evidence="3">The sequence shown here is derived from an EMBL/GenBank/DDBJ whole genome shotgun (WGS) entry which is preliminary data.</text>
</comment>
<dbReference type="SUPFAM" id="SSF141868">
    <property type="entry name" value="EAL domain-like"/>
    <property type="match status" value="1"/>
</dbReference>
<dbReference type="PANTHER" id="PTHR33121:SF23">
    <property type="entry name" value="CYCLIC DI-GMP PHOSPHODIESTERASE PDEB"/>
    <property type="match status" value="1"/>
</dbReference>
<dbReference type="SMART" id="SM00052">
    <property type="entry name" value="EAL"/>
    <property type="match status" value="1"/>
</dbReference>
<sequence>MGQFPLQPESKRTSDAEHNPVICPGDPRPYLRLDNLHQIKAAFGSHAADKVRRLVIAKLAQRPGDRDQVIEAKAVPTDDDWLEICLPASLIAQGATPELAWQRLAPSLCAELSMQAFDCDGRKVHVLPSWHVSPQHDGHAGPFAPHALAASDPAAVHAAYDTEWRRQYRADMASVAALLAKTAKRELLLAWQAIEHFSDRSNVLYYKASPYTVDERATAPFVPHEALGALDRLGFAPLLDLHILDRLLDELDAAPSTMAFGMSVSLASLVAERWAAQIEGSLRGKPDLTRRLFIELPEISPTLISRAIGFADRMHRLGCRVVLTGFGTGIASIRNLLALPADIVKLDGYFLRRAGLSDRDRQIFQRIVELAQAIAAFVVAEGVETAEQYQMAREAGVEWLQGNWPKPPTPIRPWMGQHR</sequence>
<organism evidence="3 4">
    <name type="scientific">Novosphingobium album</name>
    <name type="common">ex Liu et al. 2023</name>
    <dbReference type="NCBI Taxonomy" id="3031130"/>
    <lineage>
        <taxon>Bacteria</taxon>
        <taxon>Pseudomonadati</taxon>
        <taxon>Pseudomonadota</taxon>
        <taxon>Alphaproteobacteria</taxon>
        <taxon>Sphingomonadales</taxon>
        <taxon>Sphingomonadaceae</taxon>
        <taxon>Novosphingobium</taxon>
    </lineage>
</organism>
<evidence type="ECO:0000259" key="2">
    <source>
        <dbReference type="PROSITE" id="PS50883"/>
    </source>
</evidence>
<dbReference type="InterPro" id="IPR050706">
    <property type="entry name" value="Cyclic-di-GMP_PDE-like"/>
</dbReference>